<dbReference type="GO" id="GO:0051603">
    <property type="term" value="P:proteolysis involved in protein catabolic process"/>
    <property type="evidence" value="ECO:0007669"/>
    <property type="project" value="TreeGrafter"/>
</dbReference>
<gene>
    <name evidence="9" type="ORF">BD626DRAFT_404327</name>
</gene>
<comment type="caution">
    <text evidence="9">The sequence shown here is derived from an EMBL/GenBank/DDBJ whole genome shotgun (WGS) entry which is preliminary data.</text>
</comment>
<dbReference type="GO" id="GO:0000328">
    <property type="term" value="C:fungal-type vacuole lumen"/>
    <property type="evidence" value="ECO:0007669"/>
    <property type="project" value="TreeGrafter"/>
</dbReference>
<reference evidence="9 10" key="1">
    <citation type="journal article" date="2019" name="New Phytol.">
        <title>Comparative genomics reveals unique wood-decay strategies and fruiting body development in the Schizophyllaceae.</title>
        <authorList>
            <person name="Almasi E."/>
            <person name="Sahu N."/>
            <person name="Krizsan K."/>
            <person name="Balint B."/>
            <person name="Kovacs G.M."/>
            <person name="Kiss B."/>
            <person name="Cseklye J."/>
            <person name="Drula E."/>
            <person name="Henrissat B."/>
            <person name="Nagy I."/>
            <person name="Chovatia M."/>
            <person name="Adam C."/>
            <person name="LaButti K."/>
            <person name="Lipzen A."/>
            <person name="Riley R."/>
            <person name="Grigoriev I.V."/>
            <person name="Nagy L.G."/>
        </authorList>
    </citation>
    <scope>NUCLEOTIDE SEQUENCE [LARGE SCALE GENOMIC DNA]</scope>
    <source>
        <strain evidence="9 10">NL-1724</strain>
    </source>
</reference>
<feature type="active site" description="Proton acceptor" evidence="6">
    <location>
        <position position="251"/>
    </location>
</feature>
<sequence length="579" mass="64041">MGDGDGPLNVRPASSPRRRFLLPCVLAGLALGGMMYRHHVHCRAHQERVNAMLEEAQCPVQPSGLRSAFSQWPSAGLSSSDKELYVQRLSKAIQLDTVSYDDMYETDPTQAPEDGGDPRWLVHERFNKWKEQEWPLVYTHMQVEYITKYSTILTLPGRDPTLPPVLLMSHQDTVPVQEATVDEWDQPPFSGIVTAPDARGRHWIYGRGALDCKSLLVSELNALERVIRERLERGEDVRGERTVVMSVGFDEEVMGIKGAGNNSLVLQERYGQDSFAFIIDEGSTGIENEYGLKVASLGLSEKGSLGAKIEVDVPGGHASKPPRHTGLGILSLLIAALEAHPNPHTLHSSSLYLRYLTCLAQHAPDMPSDLRKRILDPAQWPALADSLAESDELRAHIGTTMAANVARAGAKTNALPEHSEAIVDSRVGWDDTVADVQARYAVVMKEVAERLNVTLDAWGEKLVDGVEGRGRIHVDLSWPSAGREHAPITPSEGPVWELMAGVVRHVWGENVVVAPKGMIAGTDTNYMKPLSKNIFRFRAVPMDEGENVHTVNERVTDQALFGITQYVYELLVNLEGWRE</sequence>
<feature type="binding site" evidence="7">
    <location>
        <position position="170"/>
    </location>
    <ligand>
        <name>Zn(2+)</name>
        <dbReference type="ChEBI" id="CHEBI:29105"/>
        <label>2</label>
    </ligand>
</feature>
<dbReference type="SUPFAM" id="SSF53187">
    <property type="entry name" value="Zn-dependent exopeptidases"/>
    <property type="match status" value="1"/>
</dbReference>
<evidence type="ECO:0000256" key="3">
    <source>
        <dbReference type="ARBA" id="ARBA00022723"/>
    </source>
</evidence>
<evidence type="ECO:0000256" key="7">
    <source>
        <dbReference type="PIRSR" id="PIRSR037217-2"/>
    </source>
</evidence>
<keyword evidence="4" id="KW-0378">Hydrolase</keyword>
<name>A0A550CCC2_9AGAR</name>
<dbReference type="STRING" id="97359.A0A550CCC2"/>
<organism evidence="9 10">
    <name type="scientific">Schizophyllum amplum</name>
    <dbReference type="NCBI Taxonomy" id="97359"/>
    <lineage>
        <taxon>Eukaryota</taxon>
        <taxon>Fungi</taxon>
        <taxon>Dikarya</taxon>
        <taxon>Basidiomycota</taxon>
        <taxon>Agaricomycotina</taxon>
        <taxon>Agaricomycetes</taxon>
        <taxon>Agaricomycetidae</taxon>
        <taxon>Agaricales</taxon>
        <taxon>Schizophyllaceae</taxon>
        <taxon>Schizophyllum</taxon>
    </lineage>
</organism>
<dbReference type="Gene3D" id="3.40.630.10">
    <property type="entry name" value="Zn peptidases"/>
    <property type="match status" value="1"/>
</dbReference>
<dbReference type="PIRSF" id="PIRSF037217">
    <property type="entry name" value="Carboxypeptidase_S"/>
    <property type="match status" value="1"/>
</dbReference>
<evidence type="ECO:0000259" key="8">
    <source>
        <dbReference type="Pfam" id="PF07687"/>
    </source>
</evidence>
<dbReference type="Gene3D" id="1.10.150.900">
    <property type="match status" value="1"/>
</dbReference>
<evidence type="ECO:0000313" key="9">
    <source>
        <dbReference type="EMBL" id="TRM62453.1"/>
    </source>
</evidence>
<feature type="binding site" evidence="7">
    <location>
        <position position="211"/>
    </location>
    <ligand>
        <name>Zn(2+)</name>
        <dbReference type="ChEBI" id="CHEBI:29105"/>
        <label>1</label>
    </ligand>
</feature>
<evidence type="ECO:0000256" key="2">
    <source>
        <dbReference type="ARBA" id="ARBA00022670"/>
    </source>
</evidence>
<dbReference type="GO" id="GO:0004181">
    <property type="term" value="F:metallocarboxypeptidase activity"/>
    <property type="evidence" value="ECO:0007669"/>
    <property type="project" value="InterPro"/>
</dbReference>
<dbReference type="InterPro" id="IPR047177">
    <property type="entry name" value="Pept_M20A"/>
</dbReference>
<keyword evidence="5 7" id="KW-0862">Zinc</keyword>
<feature type="binding site" evidence="7">
    <location>
        <position position="211"/>
    </location>
    <ligand>
        <name>Zn(2+)</name>
        <dbReference type="ChEBI" id="CHEBI:29105"/>
        <label>2</label>
    </ligand>
</feature>
<feature type="binding site" evidence="7">
    <location>
        <position position="280"/>
    </location>
    <ligand>
        <name>Zn(2+)</name>
        <dbReference type="ChEBI" id="CHEBI:29105"/>
        <label>2</label>
    </ligand>
</feature>
<feature type="binding site" evidence="7">
    <location>
        <position position="549"/>
    </location>
    <ligand>
        <name>Zn(2+)</name>
        <dbReference type="ChEBI" id="CHEBI:29105"/>
        <label>1</label>
    </ligand>
</feature>
<dbReference type="GO" id="GO:0046872">
    <property type="term" value="F:metal ion binding"/>
    <property type="evidence" value="ECO:0007669"/>
    <property type="project" value="UniProtKB-KW"/>
</dbReference>
<keyword evidence="2" id="KW-0645">Protease</keyword>
<accession>A0A550CCC2</accession>
<keyword evidence="10" id="KW-1185">Reference proteome</keyword>
<dbReference type="Proteomes" id="UP000320762">
    <property type="component" value="Unassembled WGS sequence"/>
</dbReference>
<dbReference type="EMBL" id="VDMD01000013">
    <property type="protein sequence ID" value="TRM62453.1"/>
    <property type="molecule type" value="Genomic_DNA"/>
</dbReference>
<keyword evidence="3 7" id="KW-0479">Metal-binding</keyword>
<evidence type="ECO:0000256" key="6">
    <source>
        <dbReference type="PIRSR" id="PIRSR037217-1"/>
    </source>
</evidence>
<dbReference type="InterPro" id="IPR002933">
    <property type="entry name" value="Peptidase_M20"/>
</dbReference>
<dbReference type="Pfam" id="PF01546">
    <property type="entry name" value="Peptidase_M20"/>
    <property type="match status" value="1"/>
</dbReference>
<evidence type="ECO:0000256" key="1">
    <source>
        <dbReference type="ARBA" id="ARBA00006247"/>
    </source>
</evidence>
<dbReference type="InterPro" id="IPR017141">
    <property type="entry name" value="Pept_M20_carboxypep"/>
</dbReference>
<proteinExistence type="inferred from homology"/>
<dbReference type="PANTHER" id="PTHR45962">
    <property type="entry name" value="N-FATTY-ACYL-AMINO ACID SYNTHASE/HYDROLASE PM20D1"/>
    <property type="match status" value="1"/>
</dbReference>
<dbReference type="InterPro" id="IPR011650">
    <property type="entry name" value="Peptidase_M20_dimer"/>
</dbReference>
<evidence type="ECO:0000313" key="10">
    <source>
        <dbReference type="Proteomes" id="UP000320762"/>
    </source>
</evidence>
<protein>
    <recommendedName>
        <fullName evidence="8">Peptidase M20 dimerisation domain-containing protein</fullName>
    </recommendedName>
</protein>
<dbReference type="PROSITE" id="PS00758">
    <property type="entry name" value="ARGE_DAPE_CPG2_1"/>
    <property type="match status" value="1"/>
</dbReference>
<dbReference type="OrthoDB" id="3064516at2759"/>
<feature type="active site" evidence="6">
    <location>
        <position position="172"/>
    </location>
</feature>
<feature type="binding site" evidence="7">
    <location>
        <position position="252"/>
    </location>
    <ligand>
        <name>Zn(2+)</name>
        <dbReference type="ChEBI" id="CHEBI:29105"/>
        <label>1</label>
    </ligand>
</feature>
<dbReference type="AlphaFoldDB" id="A0A550CCC2"/>
<feature type="domain" description="Peptidase M20 dimerisation" evidence="8">
    <location>
        <begin position="300"/>
        <end position="449"/>
    </location>
</feature>
<evidence type="ECO:0000256" key="4">
    <source>
        <dbReference type="ARBA" id="ARBA00022801"/>
    </source>
</evidence>
<comment type="similarity">
    <text evidence="1">Belongs to the peptidase M20A family.</text>
</comment>
<dbReference type="Pfam" id="PF07687">
    <property type="entry name" value="M20_dimer"/>
    <property type="match status" value="1"/>
</dbReference>
<evidence type="ECO:0000256" key="5">
    <source>
        <dbReference type="ARBA" id="ARBA00022833"/>
    </source>
</evidence>
<dbReference type="InterPro" id="IPR001261">
    <property type="entry name" value="ArgE/DapE_CS"/>
</dbReference>
<dbReference type="PANTHER" id="PTHR45962:SF1">
    <property type="entry name" value="N-FATTY-ACYL-AMINO ACID SYNTHASE_HYDROLASE PM20D1"/>
    <property type="match status" value="1"/>
</dbReference>